<dbReference type="PROSITE" id="PS51257">
    <property type="entry name" value="PROKAR_LIPOPROTEIN"/>
    <property type="match status" value="1"/>
</dbReference>
<feature type="domain" description="Peptidase S33 tripeptidyl aminopeptidase-like C-terminal" evidence="2">
    <location>
        <begin position="439"/>
        <end position="538"/>
    </location>
</feature>
<dbReference type="Pfam" id="PF00561">
    <property type="entry name" value="Abhydrolase_1"/>
    <property type="match status" value="1"/>
</dbReference>
<proteinExistence type="predicted"/>
<dbReference type="InterPro" id="IPR029058">
    <property type="entry name" value="AB_hydrolase_fold"/>
</dbReference>
<feature type="domain" description="AB hydrolase-1" evidence="1">
    <location>
        <begin position="144"/>
        <end position="323"/>
    </location>
</feature>
<reference evidence="3" key="1">
    <citation type="submission" date="2021-01" db="EMBL/GenBank/DDBJ databases">
        <title>YIM 132084 draft genome.</title>
        <authorList>
            <person name="An D."/>
        </authorList>
    </citation>
    <scope>NUCLEOTIDE SEQUENCE</scope>
    <source>
        <strain evidence="3">YIM 132084</strain>
    </source>
</reference>
<gene>
    <name evidence="3" type="ORF">JL106_07230</name>
</gene>
<dbReference type="Gene3D" id="3.40.50.1820">
    <property type="entry name" value="alpha/beta hydrolase"/>
    <property type="match status" value="1"/>
</dbReference>
<dbReference type="Pfam" id="PF08386">
    <property type="entry name" value="Abhydrolase_4"/>
    <property type="match status" value="1"/>
</dbReference>
<dbReference type="InterPro" id="IPR000073">
    <property type="entry name" value="AB_hydrolase_1"/>
</dbReference>
<keyword evidence="3" id="KW-0378">Hydrolase</keyword>
<comment type="caution">
    <text evidence="3">The sequence shown here is derived from an EMBL/GenBank/DDBJ whole genome shotgun (WGS) entry which is preliminary data.</text>
</comment>
<dbReference type="GO" id="GO:0016787">
    <property type="term" value="F:hydrolase activity"/>
    <property type="evidence" value="ECO:0007669"/>
    <property type="project" value="UniProtKB-KW"/>
</dbReference>
<protein>
    <submittedName>
        <fullName evidence="3">Alpha/beta fold hydrolase</fullName>
    </submittedName>
</protein>
<evidence type="ECO:0000313" key="4">
    <source>
        <dbReference type="Proteomes" id="UP000663792"/>
    </source>
</evidence>
<dbReference type="InterPro" id="IPR013595">
    <property type="entry name" value="Pept_S33_TAP-like_C"/>
</dbReference>
<dbReference type="RefSeq" id="WP_205259992.1">
    <property type="nucleotide sequence ID" value="NZ_JAERWK010000008.1"/>
</dbReference>
<dbReference type="Proteomes" id="UP000663792">
    <property type="component" value="Unassembled WGS sequence"/>
</dbReference>
<dbReference type="EMBL" id="JAERWK010000008">
    <property type="protein sequence ID" value="MBM9467073.1"/>
    <property type="molecule type" value="Genomic_DNA"/>
</dbReference>
<evidence type="ECO:0000259" key="1">
    <source>
        <dbReference type="Pfam" id="PF00561"/>
    </source>
</evidence>
<evidence type="ECO:0000313" key="3">
    <source>
        <dbReference type="EMBL" id="MBM9467073.1"/>
    </source>
</evidence>
<name>A0A938YFW2_9ACTN</name>
<dbReference type="AlphaFoldDB" id="A0A938YFW2"/>
<organism evidence="3 4">
    <name type="scientific">Nakamurella leprariae</name>
    <dbReference type="NCBI Taxonomy" id="2803911"/>
    <lineage>
        <taxon>Bacteria</taxon>
        <taxon>Bacillati</taxon>
        <taxon>Actinomycetota</taxon>
        <taxon>Actinomycetes</taxon>
        <taxon>Nakamurellales</taxon>
        <taxon>Nakamurellaceae</taxon>
        <taxon>Nakamurella</taxon>
    </lineage>
</organism>
<evidence type="ECO:0000259" key="2">
    <source>
        <dbReference type="Pfam" id="PF08386"/>
    </source>
</evidence>
<keyword evidence="4" id="KW-1185">Reference proteome</keyword>
<accession>A0A938YFW2</accession>
<sequence>MTSARPRRTPGARAALTVLSTLAVLSVLSVLAGCTAGPSDRPALATWGAPTGGTGGSGTAAPGTGVVPAPTVRWQECPERVPEIDPGTGLTFRVDCAQVPVERSSLGGSSIVARMQLTRARTAELPEDAVPLIVLPDEPGRPAGDQVATVAAGLTEDVRGRYAVVVPDLVGTGRSDGVDCVADESVDTLSTLAADPTSGAGATRLDRLARDLTFDCSEIVGGTLSLVDSAAAAGDLETVRVALGLPELTLLGRGFGATLAGLVIDRTPDRVTAAVLDAPFDPSVGPTGRAADRARAAEAAFDDFAAACTTGPDCPLGPDPRGRITELVAGLEETGGVRGSVGSVTGGTVLLTLLLSLGEPAGWPELAAAVGALADAVSAGTPTRAPAGVVRSLLQDRLGGDAAATLMTGRLLYACNDTADRLPAAQLAPAAQQMRAEAPLFGAFSVGLVALCSTWPAAERALTGFSVAGAAPILVLAAADDPVAPAVGVQAVARQLPSSVLVTWRSAQHGSYPVSGCVSAAVDAYLTDGHLPPDRTVCPP</sequence>
<dbReference type="SUPFAM" id="SSF53474">
    <property type="entry name" value="alpha/beta-Hydrolases"/>
    <property type="match status" value="1"/>
</dbReference>